<organism evidence="1 2">
    <name type="scientific">Paenibacillus hodogayensis</name>
    <dbReference type="NCBI Taxonomy" id="279208"/>
    <lineage>
        <taxon>Bacteria</taxon>
        <taxon>Bacillati</taxon>
        <taxon>Bacillota</taxon>
        <taxon>Bacilli</taxon>
        <taxon>Bacillales</taxon>
        <taxon>Paenibacillaceae</taxon>
        <taxon>Paenibacillus</taxon>
    </lineage>
</organism>
<evidence type="ECO:0000313" key="1">
    <source>
        <dbReference type="EMBL" id="MFB9754158.1"/>
    </source>
</evidence>
<dbReference type="RefSeq" id="WP_344914238.1">
    <property type="nucleotide sequence ID" value="NZ_BAAAYO010000013.1"/>
</dbReference>
<dbReference type="Gene3D" id="3.30.470.20">
    <property type="entry name" value="ATP-grasp fold, B domain"/>
    <property type="match status" value="1"/>
</dbReference>
<dbReference type="SUPFAM" id="SSF56059">
    <property type="entry name" value="Glutathione synthetase ATP-binding domain-like"/>
    <property type="match status" value="1"/>
</dbReference>
<dbReference type="EMBL" id="JBHMAG010000014">
    <property type="protein sequence ID" value="MFB9754158.1"/>
    <property type="molecule type" value="Genomic_DNA"/>
</dbReference>
<dbReference type="InterPro" id="IPR047778">
    <property type="entry name" value="STM4014-like"/>
</dbReference>
<accession>A0ABV5W0R7</accession>
<name>A0ABV5W0R7_9BACL</name>
<gene>
    <name evidence="1" type="ORF">ACFFNY_21530</name>
</gene>
<evidence type="ECO:0000313" key="2">
    <source>
        <dbReference type="Proteomes" id="UP001589619"/>
    </source>
</evidence>
<proteinExistence type="predicted"/>
<dbReference type="NCBIfam" id="NF038074">
    <property type="entry name" value="fam_STM4014"/>
    <property type="match status" value="1"/>
</dbReference>
<comment type="caution">
    <text evidence="1">The sequence shown here is derived from an EMBL/GenBank/DDBJ whole genome shotgun (WGS) entry which is preliminary data.</text>
</comment>
<reference evidence="1 2" key="1">
    <citation type="submission" date="2024-09" db="EMBL/GenBank/DDBJ databases">
        <authorList>
            <person name="Sun Q."/>
            <person name="Mori K."/>
        </authorList>
    </citation>
    <scope>NUCLEOTIDE SEQUENCE [LARGE SCALE GENOMIC DNA]</scope>
    <source>
        <strain evidence="1 2">JCM 12520</strain>
    </source>
</reference>
<sequence length="407" mass="45243">MRRLIVIGNPGNRRTEGIQQARAALGLAPAVIVPYLELLQGRLTLAEAADEAWGADSDDPPPLLRLDAPGEHFAVERELIALGAPDRNAGRDSDRLLPFGHRPDPEPWMAKTALSLTEQNGRLYHPSQWFRGFGRLLARLEREAEEHWPHGRWLNAPGDIIGMFDKRRTHRVLKAAGVSVPRLLAEPDGLPDYEALRETMLRLRLHRVFVKLAAGSGACGVVAYQLNPVTGSEVAVTTVGVERFLSRPPVFYNAMKPRRYTERADIRTIVNWLLRHGAHVEQWMAKAAYGDRGFDIRQLVVAGEACHGVARASRTPMTNLHLRSERLDVEALALPPETVDAVRRSAVEAVAAFPASAVAGVDVIVARGTLRPYVIDVNPFGDLLYRVQHEGCDTYTWEMKRLGDCWP</sequence>
<keyword evidence="2" id="KW-1185">Reference proteome</keyword>
<protein>
    <submittedName>
        <fullName evidence="1">STM4014 family protein</fullName>
    </submittedName>
</protein>
<dbReference type="Proteomes" id="UP001589619">
    <property type="component" value="Unassembled WGS sequence"/>
</dbReference>